<keyword evidence="5 8" id="KW-0560">Oxidoreductase</keyword>
<dbReference type="UniPathway" id="UPA00251">
    <property type="reaction ID" value="UER00316"/>
</dbReference>
<evidence type="ECO:0000256" key="12">
    <source>
        <dbReference type="PIRSR" id="PIRSR000445-4"/>
    </source>
</evidence>
<dbReference type="Pfam" id="PF00745">
    <property type="entry name" value="GlutR_dimer"/>
    <property type="match status" value="1"/>
</dbReference>
<organism evidence="17 18">
    <name type="scientific">Cryomorpha ignava</name>
    <dbReference type="NCBI Taxonomy" id="101383"/>
    <lineage>
        <taxon>Bacteria</taxon>
        <taxon>Pseudomonadati</taxon>
        <taxon>Bacteroidota</taxon>
        <taxon>Flavobacteriia</taxon>
        <taxon>Flavobacteriales</taxon>
        <taxon>Cryomorphaceae</taxon>
        <taxon>Cryomorpha</taxon>
    </lineage>
</organism>
<evidence type="ECO:0000313" key="17">
    <source>
        <dbReference type="EMBL" id="NEN23531.1"/>
    </source>
</evidence>
<evidence type="ECO:0000313" key="18">
    <source>
        <dbReference type="Proteomes" id="UP000486602"/>
    </source>
</evidence>
<evidence type="ECO:0000259" key="16">
    <source>
        <dbReference type="Pfam" id="PF05201"/>
    </source>
</evidence>
<keyword evidence="4 8" id="KW-0521">NADP</keyword>
<evidence type="ECO:0000259" key="15">
    <source>
        <dbReference type="Pfam" id="PF01488"/>
    </source>
</evidence>
<dbReference type="InterPro" id="IPR006151">
    <property type="entry name" value="Shikm_DH/Glu-tRNA_Rdtase"/>
</dbReference>
<feature type="domain" description="Glutamyl-tRNA reductase N-terminal" evidence="16">
    <location>
        <begin position="14"/>
        <end position="164"/>
    </location>
</feature>
<feature type="domain" description="Quinate/shikimate 5-dehydrogenase/glutamyl-tRNA reductase" evidence="15">
    <location>
        <begin position="188"/>
        <end position="307"/>
    </location>
</feature>
<evidence type="ECO:0000256" key="5">
    <source>
        <dbReference type="ARBA" id="ARBA00023002"/>
    </source>
</evidence>
<dbReference type="Gene3D" id="3.40.50.720">
    <property type="entry name" value="NAD(P)-binding Rossmann-like Domain"/>
    <property type="match status" value="1"/>
</dbReference>
<comment type="miscellaneous">
    <text evidence="8">During catalysis, the active site Cys acts as a nucleophile attacking the alpha-carbonyl group of tRNA-bound glutamate with the formation of a thioester intermediate between enzyme and glutamate, and the concomitant release of tRNA(Glu). The thioester intermediate is finally reduced by direct hydride transfer from NADPH, to form the product GSA.</text>
</comment>
<dbReference type="PROSITE" id="PS00747">
    <property type="entry name" value="GLUTR"/>
    <property type="match status" value="1"/>
</dbReference>
<comment type="similarity">
    <text evidence="2 8 13">Belongs to the glutamyl-tRNA reductase family.</text>
</comment>
<dbReference type="InterPro" id="IPR015895">
    <property type="entry name" value="4pyrrol_synth_GluRdtase_N"/>
</dbReference>
<dbReference type="GO" id="GO:0008883">
    <property type="term" value="F:glutamyl-tRNA reductase activity"/>
    <property type="evidence" value="ECO:0007669"/>
    <property type="project" value="UniProtKB-UniRule"/>
</dbReference>
<feature type="binding site" evidence="8 10">
    <location>
        <begin position="122"/>
        <end position="124"/>
    </location>
    <ligand>
        <name>substrate</name>
    </ligand>
</feature>
<evidence type="ECO:0000256" key="9">
    <source>
        <dbReference type="PIRSR" id="PIRSR000445-1"/>
    </source>
</evidence>
<feature type="active site" description="Nucleophile" evidence="8 9">
    <location>
        <position position="56"/>
    </location>
</feature>
<dbReference type="AlphaFoldDB" id="A0A7K3WR63"/>
<name>A0A7K3WR63_9FLAO</name>
<feature type="binding site" evidence="8 11">
    <location>
        <begin position="196"/>
        <end position="201"/>
    </location>
    <ligand>
        <name>NADP(+)</name>
        <dbReference type="ChEBI" id="CHEBI:58349"/>
    </ligand>
</feature>
<evidence type="ECO:0000256" key="10">
    <source>
        <dbReference type="PIRSR" id="PIRSR000445-2"/>
    </source>
</evidence>
<dbReference type="Pfam" id="PF01488">
    <property type="entry name" value="Shikimate_DH"/>
    <property type="match status" value="1"/>
</dbReference>
<dbReference type="InterPro" id="IPR036453">
    <property type="entry name" value="GluRdtase_dimer_dom_sf"/>
</dbReference>
<comment type="subunit">
    <text evidence="8">Homodimer.</text>
</comment>
<feature type="binding site" evidence="8 10">
    <location>
        <position position="128"/>
    </location>
    <ligand>
        <name>substrate</name>
    </ligand>
</feature>
<accession>A0A7K3WR63</accession>
<dbReference type="EC" id="1.2.1.70" evidence="3 8"/>
<evidence type="ECO:0000256" key="7">
    <source>
        <dbReference type="ARBA" id="ARBA00047464"/>
    </source>
</evidence>
<dbReference type="InterPro" id="IPR015896">
    <property type="entry name" value="4pyrrol_synth_GluRdtase_dimer"/>
</dbReference>
<dbReference type="SUPFAM" id="SSF51735">
    <property type="entry name" value="NAD(P)-binding Rossmann-fold domains"/>
    <property type="match status" value="1"/>
</dbReference>
<dbReference type="RefSeq" id="WP_163284857.1">
    <property type="nucleotide sequence ID" value="NZ_JAAGVY010000012.1"/>
</dbReference>
<keyword evidence="18" id="KW-1185">Reference proteome</keyword>
<dbReference type="GO" id="GO:0050661">
    <property type="term" value="F:NADP binding"/>
    <property type="evidence" value="ECO:0007669"/>
    <property type="project" value="InterPro"/>
</dbReference>
<proteinExistence type="inferred from homology"/>
<evidence type="ECO:0000256" key="3">
    <source>
        <dbReference type="ARBA" id="ARBA00012970"/>
    </source>
</evidence>
<dbReference type="InterPro" id="IPR036343">
    <property type="entry name" value="GluRdtase_N_sf"/>
</dbReference>
<comment type="caution">
    <text evidence="17">The sequence shown here is derived from an EMBL/GenBank/DDBJ whole genome shotgun (WGS) entry which is preliminary data.</text>
</comment>
<dbReference type="PIRSF" id="PIRSF000445">
    <property type="entry name" value="4pyrrol_synth_GluRdtase"/>
    <property type="match status" value="1"/>
</dbReference>
<protein>
    <recommendedName>
        <fullName evidence="3 8">Glutamyl-tRNA reductase</fullName>
        <shortName evidence="8">GluTR</shortName>
        <ecNumber evidence="3 8">1.2.1.70</ecNumber>
    </recommendedName>
</protein>
<evidence type="ECO:0000256" key="13">
    <source>
        <dbReference type="RuleBase" id="RU000584"/>
    </source>
</evidence>
<feature type="binding site" evidence="8 10">
    <location>
        <begin position="55"/>
        <end position="58"/>
    </location>
    <ligand>
        <name>substrate</name>
    </ligand>
</feature>
<feature type="domain" description="Tetrapyrrole biosynthesis glutamyl-tRNA reductase dimerisation" evidence="14">
    <location>
        <begin position="330"/>
        <end position="409"/>
    </location>
</feature>
<evidence type="ECO:0000256" key="1">
    <source>
        <dbReference type="ARBA" id="ARBA00005059"/>
    </source>
</evidence>
<gene>
    <name evidence="8 17" type="primary">hemA</name>
    <name evidence="17" type="ORF">G3O08_08460</name>
</gene>
<dbReference type="Proteomes" id="UP000486602">
    <property type="component" value="Unassembled WGS sequence"/>
</dbReference>
<comment type="pathway">
    <text evidence="1 8 13">Porphyrin-containing compound metabolism; protoporphyrin-IX biosynthesis; 5-aminolevulinate from L-glutamyl-tRNA(Glu): step 1/2.</text>
</comment>
<feature type="binding site" evidence="8 10">
    <location>
        <position position="117"/>
    </location>
    <ligand>
        <name>substrate</name>
    </ligand>
</feature>
<dbReference type="Pfam" id="PF05201">
    <property type="entry name" value="GlutR_N"/>
    <property type="match status" value="1"/>
</dbReference>
<evidence type="ECO:0000259" key="14">
    <source>
        <dbReference type="Pfam" id="PF00745"/>
    </source>
</evidence>
<keyword evidence="6 8" id="KW-0627">Porphyrin biosynthesis</keyword>
<dbReference type="PANTHER" id="PTHR43013">
    <property type="entry name" value="GLUTAMYL-TRNA REDUCTASE"/>
    <property type="match status" value="1"/>
</dbReference>
<comment type="catalytic activity">
    <reaction evidence="7 8 13">
        <text>(S)-4-amino-5-oxopentanoate + tRNA(Glu) + NADP(+) = L-glutamyl-tRNA(Glu) + NADPH + H(+)</text>
        <dbReference type="Rhea" id="RHEA:12344"/>
        <dbReference type="Rhea" id="RHEA-COMP:9663"/>
        <dbReference type="Rhea" id="RHEA-COMP:9680"/>
        <dbReference type="ChEBI" id="CHEBI:15378"/>
        <dbReference type="ChEBI" id="CHEBI:57501"/>
        <dbReference type="ChEBI" id="CHEBI:57783"/>
        <dbReference type="ChEBI" id="CHEBI:58349"/>
        <dbReference type="ChEBI" id="CHEBI:78442"/>
        <dbReference type="ChEBI" id="CHEBI:78520"/>
        <dbReference type="EC" id="1.2.1.70"/>
    </reaction>
</comment>
<evidence type="ECO:0000256" key="2">
    <source>
        <dbReference type="ARBA" id="ARBA00005916"/>
    </source>
</evidence>
<evidence type="ECO:0000256" key="8">
    <source>
        <dbReference type="HAMAP-Rule" id="MF_00087"/>
    </source>
</evidence>
<dbReference type="EMBL" id="JAAGVY010000012">
    <property type="protein sequence ID" value="NEN23531.1"/>
    <property type="molecule type" value="Genomic_DNA"/>
</dbReference>
<dbReference type="InterPro" id="IPR000343">
    <property type="entry name" value="4pyrrol_synth_GluRdtase"/>
</dbReference>
<dbReference type="SUPFAM" id="SSF69742">
    <property type="entry name" value="Glutamyl tRNA-reductase catalytic, N-terminal domain"/>
    <property type="match status" value="1"/>
</dbReference>
<comment type="function">
    <text evidence="8">Catalyzes the NADPH-dependent reduction of glutamyl-tRNA(Glu) to glutamate 1-semialdehyde (GSA).</text>
</comment>
<evidence type="ECO:0000256" key="11">
    <source>
        <dbReference type="PIRSR" id="PIRSR000445-3"/>
    </source>
</evidence>
<dbReference type="PANTHER" id="PTHR43013:SF1">
    <property type="entry name" value="GLUTAMYL-TRNA REDUCTASE"/>
    <property type="match status" value="1"/>
</dbReference>
<dbReference type="Gene3D" id="3.30.460.30">
    <property type="entry name" value="Glutamyl-tRNA reductase, N-terminal domain"/>
    <property type="match status" value="1"/>
</dbReference>
<dbReference type="InterPro" id="IPR018214">
    <property type="entry name" value="GluRdtase_CS"/>
</dbReference>
<evidence type="ECO:0000256" key="6">
    <source>
        <dbReference type="ARBA" id="ARBA00023244"/>
    </source>
</evidence>
<dbReference type="InterPro" id="IPR036291">
    <property type="entry name" value="NAD(P)-bd_dom_sf"/>
</dbReference>
<reference evidence="17 18" key="1">
    <citation type="submission" date="2020-02" db="EMBL/GenBank/DDBJ databases">
        <title>Out from the shadows clarifying the taxonomy of the family Cryomorphaceae and related taxa by utilizing the GTDB taxonomic framework.</title>
        <authorList>
            <person name="Bowman J.P."/>
        </authorList>
    </citation>
    <scope>NUCLEOTIDE SEQUENCE [LARGE SCALE GENOMIC DNA]</scope>
    <source>
        <strain evidence="17 18">QSSC 1-22</strain>
    </source>
</reference>
<dbReference type="HAMAP" id="MF_00087">
    <property type="entry name" value="Glu_tRNA_reductase"/>
    <property type="match status" value="1"/>
</dbReference>
<comment type="domain">
    <text evidence="8">Possesses an unusual extended V-shaped dimeric structure with each monomer consisting of three distinct domains arranged along a curved 'spinal' alpha-helix. The N-terminal catalytic domain specifically recognizes the glutamate moiety of the substrate. The second domain is the NADPH-binding domain, and the third C-terminal domain is responsible for dimerization.</text>
</comment>
<evidence type="ECO:0000256" key="4">
    <source>
        <dbReference type="ARBA" id="ARBA00022857"/>
    </source>
</evidence>
<sequence length="415" mass="46677">MITQALRRFSVFAFTHKVLPLEMVGKFHIDPNFIQDKLTALKKTLKLDELMYLSTCNRVEFLVVQSPGNQIDAKDLVAAMDLDLSETDFNLITKGAEVHRADDGVKHLFRVSASLDSMVIGEREIITQVRKSYEDCHKIGLTGDFIRLLIRKTIETAKLIFTETAIFKKPVSVVSLGFHRLRDLNMPADSRIVMIGAGKTNRAMIRFLAKHGYKNIHIYNRSVDKAVALANEVGAKASALTELPNHTTGFDICITCTSSGEPVLTEAIYDTLAQGEKSRKVIIDLAIPGDVSTDVLAKAETSLKYIDIAMLKVIADKNLAERSSEIKNCEVIIDTKLMEFHDMYRDREVELAMRQIPQKVKEIRDTALGTVYAKELSEMNAESREVLDKVIAYMEKKYISVPMKMAKEVMLNKSK</sequence>
<dbReference type="GO" id="GO:0019353">
    <property type="term" value="P:protoporphyrinogen IX biosynthetic process from glutamate"/>
    <property type="evidence" value="ECO:0007669"/>
    <property type="project" value="TreeGrafter"/>
</dbReference>
<dbReference type="NCBIfam" id="TIGR01035">
    <property type="entry name" value="hemA"/>
    <property type="match status" value="1"/>
</dbReference>
<feature type="site" description="Important for activity" evidence="8 12">
    <location>
        <position position="107"/>
    </location>
</feature>
<dbReference type="SUPFAM" id="SSF69075">
    <property type="entry name" value="Glutamyl tRNA-reductase dimerization domain"/>
    <property type="match status" value="1"/>
</dbReference>